<evidence type="ECO:0000313" key="3">
    <source>
        <dbReference type="Proteomes" id="UP000009168"/>
    </source>
</evidence>
<dbReference type="InterPro" id="IPR009057">
    <property type="entry name" value="Homeodomain-like_sf"/>
</dbReference>
<dbReference type="SUPFAM" id="SSF46689">
    <property type="entry name" value="Homeodomain-like"/>
    <property type="match status" value="1"/>
</dbReference>
<dbReference type="Gene3D" id="1.10.10.60">
    <property type="entry name" value="Homeodomain-like"/>
    <property type="match status" value="1"/>
</dbReference>
<feature type="domain" description="Myb-like" evidence="1">
    <location>
        <begin position="109"/>
        <end position="157"/>
    </location>
</feature>
<dbReference type="SMART" id="SM00717">
    <property type="entry name" value="SANT"/>
    <property type="match status" value="1"/>
</dbReference>
<dbReference type="Proteomes" id="UP000009168">
    <property type="component" value="Unassembled WGS sequence"/>
</dbReference>
<protein>
    <submittedName>
        <fullName evidence="2">Myb-like DNA-binding domain protein</fullName>
    </submittedName>
</protein>
<accession>Q23CM9</accession>
<dbReference type="InParanoid" id="Q23CM9"/>
<dbReference type="HOGENOM" id="CLU_1317772_0_0_1"/>
<organism evidence="2 3">
    <name type="scientific">Tetrahymena thermophila (strain SB210)</name>
    <dbReference type="NCBI Taxonomy" id="312017"/>
    <lineage>
        <taxon>Eukaryota</taxon>
        <taxon>Sar</taxon>
        <taxon>Alveolata</taxon>
        <taxon>Ciliophora</taxon>
        <taxon>Intramacronucleata</taxon>
        <taxon>Oligohymenophorea</taxon>
        <taxon>Hymenostomatida</taxon>
        <taxon>Tetrahymenina</taxon>
        <taxon>Tetrahymenidae</taxon>
        <taxon>Tetrahymena</taxon>
    </lineage>
</organism>
<dbReference type="CDD" id="cd00167">
    <property type="entry name" value="SANT"/>
    <property type="match status" value="1"/>
</dbReference>
<dbReference type="OrthoDB" id="272624at2759"/>
<dbReference type="Pfam" id="PF15963">
    <property type="entry name" value="Myb_DNA-bind_7"/>
    <property type="match status" value="1"/>
</dbReference>
<dbReference type="InterPro" id="IPR001005">
    <property type="entry name" value="SANT/Myb"/>
</dbReference>
<evidence type="ECO:0000313" key="2">
    <source>
        <dbReference type="EMBL" id="EAR94251.4"/>
    </source>
</evidence>
<evidence type="ECO:0000259" key="1">
    <source>
        <dbReference type="SMART" id="SM00717"/>
    </source>
</evidence>
<dbReference type="GO" id="GO:0003677">
    <property type="term" value="F:DNA binding"/>
    <property type="evidence" value="ECO:0007669"/>
    <property type="project" value="UniProtKB-KW"/>
</dbReference>
<gene>
    <name evidence="2" type="ORF">TTHERM_00854300</name>
</gene>
<name>Q23CM9_TETTS</name>
<proteinExistence type="predicted"/>
<dbReference type="AlphaFoldDB" id="Q23CM9"/>
<keyword evidence="2" id="KW-0238">DNA-binding</keyword>
<dbReference type="RefSeq" id="XP_001014496.4">
    <property type="nucleotide sequence ID" value="XM_001014496.3"/>
</dbReference>
<dbReference type="GeneID" id="7826669"/>
<sequence length="184" mass="21615">MNEEDQSQNQPQMMFVKMDSQRIASFDWKKQSYTNQLEEENKFLQDTQEATTFSNCSMCDDVSTVDGEEDNLQYIASEILKEKRSYYYQVKKQAVKKMVLGTRQTENTKQKRWSYSEEIAFWQLLAQHGTNFDFISKEIKTKTRKQVMLKFNREDKKNSSAVDQALKGQIPAFIQPQNTTTQGQ</sequence>
<keyword evidence="3" id="KW-1185">Reference proteome</keyword>
<dbReference type="InterPro" id="IPR039467">
    <property type="entry name" value="TFIIIB_B''_Myb"/>
</dbReference>
<reference evidence="3" key="1">
    <citation type="journal article" date="2006" name="PLoS Biol.">
        <title>Macronuclear genome sequence of the ciliate Tetrahymena thermophila, a model eukaryote.</title>
        <authorList>
            <person name="Eisen J.A."/>
            <person name="Coyne R.S."/>
            <person name="Wu M."/>
            <person name="Wu D."/>
            <person name="Thiagarajan M."/>
            <person name="Wortman J.R."/>
            <person name="Badger J.H."/>
            <person name="Ren Q."/>
            <person name="Amedeo P."/>
            <person name="Jones K.M."/>
            <person name="Tallon L.J."/>
            <person name="Delcher A.L."/>
            <person name="Salzberg S.L."/>
            <person name="Silva J.C."/>
            <person name="Haas B.J."/>
            <person name="Majoros W.H."/>
            <person name="Farzad M."/>
            <person name="Carlton J.M."/>
            <person name="Smith R.K. Jr."/>
            <person name="Garg J."/>
            <person name="Pearlman R.E."/>
            <person name="Karrer K.M."/>
            <person name="Sun L."/>
            <person name="Manning G."/>
            <person name="Elde N.C."/>
            <person name="Turkewitz A.P."/>
            <person name="Asai D.J."/>
            <person name="Wilkes D.E."/>
            <person name="Wang Y."/>
            <person name="Cai H."/>
            <person name="Collins K."/>
            <person name="Stewart B.A."/>
            <person name="Lee S.R."/>
            <person name="Wilamowska K."/>
            <person name="Weinberg Z."/>
            <person name="Ruzzo W.L."/>
            <person name="Wloga D."/>
            <person name="Gaertig J."/>
            <person name="Frankel J."/>
            <person name="Tsao C.-C."/>
            <person name="Gorovsky M.A."/>
            <person name="Keeling P.J."/>
            <person name="Waller R.F."/>
            <person name="Patron N.J."/>
            <person name="Cherry J.M."/>
            <person name="Stover N.A."/>
            <person name="Krieger C.J."/>
            <person name="del Toro C."/>
            <person name="Ryder H.F."/>
            <person name="Williamson S.C."/>
            <person name="Barbeau R.A."/>
            <person name="Hamilton E.P."/>
            <person name="Orias E."/>
        </authorList>
    </citation>
    <scope>NUCLEOTIDE SEQUENCE [LARGE SCALE GENOMIC DNA]</scope>
    <source>
        <strain evidence="3">SB210</strain>
    </source>
</reference>
<dbReference type="KEGG" id="tet:TTHERM_00854300"/>
<dbReference type="STRING" id="312017.Q23CM9"/>
<dbReference type="EMBL" id="GG662716">
    <property type="protein sequence ID" value="EAR94251.4"/>
    <property type="molecule type" value="Genomic_DNA"/>
</dbReference>